<feature type="signal peptide" evidence="2">
    <location>
        <begin position="1"/>
        <end position="18"/>
    </location>
</feature>
<dbReference type="AlphaFoldDB" id="A0A9P7YPJ7"/>
<sequence>MLLTLLMAFVTFGAPCLSMPVNSSVTTTFIKTSSHTVVTSTSLPGGPRTLPVILSASQPHRNRLLTPVIILATSAAIFLIVAASLLISLNTRFSKLKTCHICHQRKKLRKCVTMDRCRVWAMDVRDKNRIEIGRRQNEVKVIREQNSKMSLRLEATERERNG</sequence>
<organism evidence="3 4">
    <name type="scientific">Amylocarpus encephaloides</name>
    <dbReference type="NCBI Taxonomy" id="45428"/>
    <lineage>
        <taxon>Eukaryota</taxon>
        <taxon>Fungi</taxon>
        <taxon>Dikarya</taxon>
        <taxon>Ascomycota</taxon>
        <taxon>Pezizomycotina</taxon>
        <taxon>Leotiomycetes</taxon>
        <taxon>Helotiales</taxon>
        <taxon>Helotiales incertae sedis</taxon>
        <taxon>Amylocarpus</taxon>
    </lineage>
</organism>
<keyword evidence="1" id="KW-1133">Transmembrane helix</keyword>
<feature type="transmembrane region" description="Helical" evidence="1">
    <location>
        <begin position="64"/>
        <end position="87"/>
    </location>
</feature>
<dbReference type="EMBL" id="MU251386">
    <property type="protein sequence ID" value="KAG9237459.1"/>
    <property type="molecule type" value="Genomic_DNA"/>
</dbReference>
<evidence type="ECO:0000256" key="1">
    <source>
        <dbReference type="SAM" id="Phobius"/>
    </source>
</evidence>
<keyword evidence="4" id="KW-1185">Reference proteome</keyword>
<comment type="caution">
    <text evidence="3">The sequence shown here is derived from an EMBL/GenBank/DDBJ whole genome shotgun (WGS) entry which is preliminary data.</text>
</comment>
<proteinExistence type="predicted"/>
<feature type="chain" id="PRO_5040339381" evidence="2">
    <location>
        <begin position="19"/>
        <end position="162"/>
    </location>
</feature>
<protein>
    <submittedName>
        <fullName evidence="3">Uncharacterized protein</fullName>
    </submittedName>
</protein>
<evidence type="ECO:0000313" key="4">
    <source>
        <dbReference type="Proteomes" id="UP000824998"/>
    </source>
</evidence>
<name>A0A9P7YPJ7_9HELO</name>
<keyword evidence="1" id="KW-0472">Membrane</keyword>
<accession>A0A9P7YPJ7</accession>
<keyword evidence="2" id="KW-0732">Signal</keyword>
<gene>
    <name evidence="3" type="ORF">BJ875DRAFT_438426</name>
</gene>
<dbReference type="Proteomes" id="UP000824998">
    <property type="component" value="Unassembled WGS sequence"/>
</dbReference>
<keyword evidence="1" id="KW-0812">Transmembrane</keyword>
<evidence type="ECO:0000256" key="2">
    <source>
        <dbReference type="SAM" id="SignalP"/>
    </source>
</evidence>
<evidence type="ECO:0000313" key="3">
    <source>
        <dbReference type="EMBL" id="KAG9237459.1"/>
    </source>
</evidence>
<reference evidence="3" key="1">
    <citation type="journal article" date="2021" name="IMA Fungus">
        <title>Genomic characterization of three marine fungi, including Emericellopsis atlantica sp. nov. with signatures of a generalist lifestyle and marine biomass degradation.</title>
        <authorList>
            <person name="Hagestad O.C."/>
            <person name="Hou L."/>
            <person name="Andersen J.H."/>
            <person name="Hansen E.H."/>
            <person name="Altermark B."/>
            <person name="Li C."/>
            <person name="Kuhnert E."/>
            <person name="Cox R.J."/>
            <person name="Crous P.W."/>
            <person name="Spatafora J.W."/>
            <person name="Lail K."/>
            <person name="Amirebrahimi M."/>
            <person name="Lipzen A."/>
            <person name="Pangilinan J."/>
            <person name="Andreopoulos W."/>
            <person name="Hayes R.D."/>
            <person name="Ng V."/>
            <person name="Grigoriev I.V."/>
            <person name="Jackson S.A."/>
            <person name="Sutton T.D.S."/>
            <person name="Dobson A.D.W."/>
            <person name="Rama T."/>
        </authorList>
    </citation>
    <scope>NUCLEOTIDE SEQUENCE</scope>
    <source>
        <strain evidence="3">TRa018bII</strain>
    </source>
</reference>